<evidence type="ECO:0000259" key="14">
    <source>
        <dbReference type="PROSITE" id="PS51192"/>
    </source>
</evidence>
<dbReference type="InterPro" id="IPR044742">
    <property type="entry name" value="DEAD/DEAH_RhlB"/>
</dbReference>
<comment type="subcellular location">
    <subcellularLocation>
        <location evidence="1">Nucleus</location>
        <location evidence="1">Nucleolus</location>
    </subcellularLocation>
</comment>
<dbReference type="PANTHER" id="PTHR47958">
    <property type="entry name" value="ATP-DEPENDENT RNA HELICASE DBP3"/>
    <property type="match status" value="1"/>
</dbReference>
<dbReference type="AlphaFoldDB" id="G0URZ0"/>
<comment type="function">
    <text evidence="11">ATP-dependent RNA helicase required for 60S ribosomal subunit synthesis. Involved in efficient pre-rRNA processing, predominantly at site A3, which is necessary for the normal formation of 25S and 5.8S rRNAs.</text>
</comment>
<keyword evidence="4" id="KW-0690">Ribosome biogenesis</keyword>
<organism evidence="16">
    <name type="scientific">Trypanosoma congolense (strain IL3000)</name>
    <dbReference type="NCBI Taxonomy" id="1068625"/>
    <lineage>
        <taxon>Eukaryota</taxon>
        <taxon>Discoba</taxon>
        <taxon>Euglenozoa</taxon>
        <taxon>Kinetoplastea</taxon>
        <taxon>Metakinetoplastina</taxon>
        <taxon>Trypanosomatida</taxon>
        <taxon>Trypanosomatidae</taxon>
        <taxon>Trypanosoma</taxon>
        <taxon>Nannomonas</taxon>
    </lineage>
</organism>
<evidence type="ECO:0000256" key="11">
    <source>
        <dbReference type="ARBA" id="ARBA00037449"/>
    </source>
</evidence>
<dbReference type="EMBL" id="HE575321">
    <property type="protein sequence ID" value="CCC92152.1"/>
    <property type="molecule type" value="Genomic_DNA"/>
</dbReference>
<keyword evidence="5" id="KW-0698">rRNA processing</keyword>
<dbReference type="GO" id="GO:0003724">
    <property type="term" value="F:RNA helicase activity"/>
    <property type="evidence" value="ECO:0007669"/>
    <property type="project" value="UniProtKB-EC"/>
</dbReference>
<evidence type="ECO:0000256" key="2">
    <source>
        <dbReference type="ARBA" id="ARBA00009334"/>
    </source>
</evidence>
<dbReference type="InterPro" id="IPR014001">
    <property type="entry name" value="Helicase_ATP-bd"/>
</dbReference>
<comment type="similarity">
    <text evidence="2">Belongs to the DEAD box helicase family. DDX5/DBP2 subfamily.</text>
</comment>
<evidence type="ECO:0000313" key="16">
    <source>
        <dbReference type="EMBL" id="CCC92152.1"/>
    </source>
</evidence>
<dbReference type="Pfam" id="PF00270">
    <property type="entry name" value="DEAD"/>
    <property type="match status" value="1"/>
</dbReference>
<name>G0URZ0_TRYCI</name>
<protein>
    <recommendedName>
        <fullName evidence="3">RNA helicase</fullName>
        <ecNumber evidence="3">3.6.4.13</ecNumber>
    </recommendedName>
</protein>
<dbReference type="EC" id="3.6.4.13" evidence="3"/>
<evidence type="ECO:0000256" key="10">
    <source>
        <dbReference type="ARBA" id="ARBA00023242"/>
    </source>
</evidence>
<evidence type="ECO:0000256" key="13">
    <source>
        <dbReference type="SAM" id="MobiDB-lite"/>
    </source>
</evidence>
<dbReference type="PROSITE" id="PS00039">
    <property type="entry name" value="DEAD_ATP_HELICASE"/>
    <property type="match status" value="1"/>
</dbReference>
<keyword evidence="8 12" id="KW-0347">Helicase</keyword>
<dbReference type="SUPFAM" id="SSF52540">
    <property type="entry name" value="P-loop containing nucleoside triphosphate hydrolases"/>
    <property type="match status" value="1"/>
</dbReference>
<accession>G0URZ0</accession>
<reference evidence="16" key="1">
    <citation type="journal article" date="2012" name="Proc. Natl. Acad. Sci. U.S.A.">
        <title>Antigenic diversity is generated by distinct evolutionary mechanisms in African trypanosome species.</title>
        <authorList>
            <person name="Jackson A.P."/>
            <person name="Berry A."/>
            <person name="Aslett M."/>
            <person name="Allison H.C."/>
            <person name="Burton P."/>
            <person name="Vavrova-Anderson J."/>
            <person name="Brown R."/>
            <person name="Browne H."/>
            <person name="Corton N."/>
            <person name="Hauser H."/>
            <person name="Gamble J."/>
            <person name="Gilderthorp R."/>
            <person name="Marcello L."/>
            <person name="McQuillan J."/>
            <person name="Otto T.D."/>
            <person name="Quail M.A."/>
            <person name="Sanders M.J."/>
            <person name="van Tonder A."/>
            <person name="Ginger M.L."/>
            <person name="Field M.C."/>
            <person name="Barry J.D."/>
            <person name="Hertz-Fowler C."/>
            <person name="Berriman M."/>
        </authorList>
    </citation>
    <scope>NUCLEOTIDE SEQUENCE</scope>
    <source>
        <strain evidence="16">IL3000</strain>
    </source>
</reference>
<dbReference type="PROSITE" id="PS51194">
    <property type="entry name" value="HELICASE_CTER"/>
    <property type="match status" value="1"/>
</dbReference>
<keyword evidence="9 12" id="KW-0067">ATP-binding</keyword>
<evidence type="ECO:0000256" key="5">
    <source>
        <dbReference type="ARBA" id="ARBA00022552"/>
    </source>
</evidence>
<dbReference type="Gene3D" id="3.40.50.300">
    <property type="entry name" value="P-loop containing nucleotide triphosphate hydrolases"/>
    <property type="match status" value="2"/>
</dbReference>
<dbReference type="GO" id="GO:0005524">
    <property type="term" value="F:ATP binding"/>
    <property type="evidence" value="ECO:0007669"/>
    <property type="project" value="UniProtKB-KW"/>
</dbReference>
<evidence type="ECO:0000256" key="1">
    <source>
        <dbReference type="ARBA" id="ARBA00004604"/>
    </source>
</evidence>
<dbReference type="InterPro" id="IPR011545">
    <property type="entry name" value="DEAD/DEAH_box_helicase_dom"/>
</dbReference>
<evidence type="ECO:0000256" key="9">
    <source>
        <dbReference type="ARBA" id="ARBA00022840"/>
    </source>
</evidence>
<dbReference type="InterPro" id="IPR001650">
    <property type="entry name" value="Helicase_C-like"/>
</dbReference>
<keyword evidence="7 12" id="KW-0378">Hydrolase</keyword>
<feature type="domain" description="Helicase ATP-binding" evidence="14">
    <location>
        <begin position="310"/>
        <end position="509"/>
    </location>
</feature>
<gene>
    <name evidence="16" type="ORF">TCIL3000_8_3710</name>
</gene>
<evidence type="ECO:0000256" key="4">
    <source>
        <dbReference type="ARBA" id="ARBA00022517"/>
    </source>
</evidence>
<keyword evidence="6 12" id="KW-0547">Nucleotide-binding</keyword>
<feature type="region of interest" description="Disordered" evidence="13">
    <location>
        <begin position="346"/>
        <end position="365"/>
    </location>
</feature>
<evidence type="ECO:0000256" key="12">
    <source>
        <dbReference type="RuleBase" id="RU000492"/>
    </source>
</evidence>
<dbReference type="CDD" id="cd18787">
    <property type="entry name" value="SF2_C_DEAD"/>
    <property type="match status" value="1"/>
</dbReference>
<evidence type="ECO:0000256" key="6">
    <source>
        <dbReference type="ARBA" id="ARBA00022741"/>
    </source>
</evidence>
<evidence type="ECO:0000259" key="15">
    <source>
        <dbReference type="PROSITE" id="PS51194"/>
    </source>
</evidence>
<sequence>MRMCRTMRTCLTRRMFVAHCCRTASFTAYWSMSHYQFRQVNVSPPGIGDNCAALSPQTMKPDAAGAVSVENDGALAHHHFDSFGDVSEVSMGFGEDGTSTSETAVPLYGTDDFNSRLYGEDPRASITDTNRVFGSSAPNSYNSTSPVAETGQYVSKSASASEDANFLRDRRITDSPPPAGGVAEAVVAVGNVSSGSTMGLNPRDIPSLQSHGHQNAANATSQATQSVDEILDLSDDRVVNEELASMDYPHECVEDMTEATFVVHDHMRNTVAVHRLSSFEHLMHLLPPWLQRGLMSSGYTAPSLVQSVAIPLFLGKHDVVGVAPTGSGKTVAFALPALASLARQTHTSGGVGESPAGCRVGRTGEREKDQVKPRVLVLCPTRELVQQTSRVFSLLSSNAVRISGMYGGQDRSLQLEHVRHMRGCDVLVATPGRLCDFVEAQEVNLRLVDFLIMDEADRMLELGFAPQLEFIMSHMRKFKRRRQTTMWTATWNATVGGLATRFMLPERLLLEVDRDRKVNPDITQRMYGVSDPSQRIQVIAKLYDDGVINRKQQVLIFANRKEEVEWLANELSKALRAPPNMLKCLHGGMRQKRREAVTRGFSCNEIRVLCATDVAARGIDVPGLSHVINYDLPAHVDAYIHRIGRTGRAGRAGTAHTFIVAGDSRAPSIARFIAQQQGRTTLPDDVLAIVQDTERCGATEPERQRYKLHSSVVGRDWRLPAGRGGTPTQGSRYVRGVGRVVTLKRPATRK</sequence>
<evidence type="ECO:0000256" key="8">
    <source>
        <dbReference type="ARBA" id="ARBA00022806"/>
    </source>
</evidence>
<dbReference type="InterPro" id="IPR027417">
    <property type="entry name" value="P-loop_NTPase"/>
</dbReference>
<proteinExistence type="inferred from homology"/>
<dbReference type="GO" id="GO:0016787">
    <property type="term" value="F:hydrolase activity"/>
    <property type="evidence" value="ECO:0007669"/>
    <property type="project" value="UniProtKB-KW"/>
</dbReference>
<dbReference type="Pfam" id="PF00271">
    <property type="entry name" value="Helicase_C"/>
    <property type="match status" value="1"/>
</dbReference>
<dbReference type="SMART" id="SM00487">
    <property type="entry name" value="DEXDc"/>
    <property type="match status" value="1"/>
</dbReference>
<keyword evidence="10" id="KW-0539">Nucleus</keyword>
<dbReference type="InterPro" id="IPR000629">
    <property type="entry name" value="RNA-helicase_DEAD-box_CS"/>
</dbReference>
<evidence type="ECO:0000256" key="3">
    <source>
        <dbReference type="ARBA" id="ARBA00012552"/>
    </source>
</evidence>
<dbReference type="SMART" id="SM00490">
    <property type="entry name" value="HELICc"/>
    <property type="match status" value="1"/>
</dbReference>
<dbReference type="GO" id="GO:0003676">
    <property type="term" value="F:nucleic acid binding"/>
    <property type="evidence" value="ECO:0007669"/>
    <property type="project" value="InterPro"/>
</dbReference>
<evidence type="ECO:0000256" key="7">
    <source>
        <dbReference type="ARBA" id="ARBA00022801"/>
    </source>
</evidence>
<feature type="domain" description="Helicase C-terminal" evidence="15">
    <location>
        <begin position="534"/>
        <end position="694"/>
    </location>
</feature>
<dbReference type="VEuPathDB" id="TriTrypDB:TcIL3000_8_3710"/>
<dbReference type="CDD" id="cd00268">
    <property type="entry name" value="DEADc"/>
    <property type="match status" value="1"/>
</dbReference>
<dbReference type="PROSITE" id="PS51192">
    <property type="entry name" value="HELICASE_ATP_BIND_1"/>
    <property type="match status" value="1"/>
</dbReference>